<organism evidence="1 2">
    <name type="scientific">Pluteus cervinus</name>
    <dbReference type="NCBI Taxonomy" id="181527"/>
    <lineage>
        <taxon>Eukaryota</taxon>
        <taxon>Fungi</taxon>
        <taxon>Dikarya</taxon>
        <taxon>Basidiomycota</taxon>
        <taxon>Agaricomycotina</taxon>
        <taxon>Agaricomycetes</taxon>
        <taxon>Agaricomycetidae</taxon>
        <taxon>Agaricales</taxon>
        <taxon>Pluteineae</taxon>
        <taxon>Pluteaceae</taxon>
        <taxon>Pluteus</taxon>
    </lineage>
</organism>
<dbReference type="Proteomes" id="UP000308600">
    <property type="component" value="Unassembled WGS sequence"/>
</dbReference>
<reference evidence="1 2" key="1">
    <citation type="journal article" date="2019" name="Nat. Ecol. Evol.">
        <title>Megaphylogeny resolves global patterns of mushroom evolution.</title>
        <authorList>
            <person name="Varga T."/>
            <person name="Krizsan K."/>
            <person name="Foldi C."/>
            <person name="Dima B."/>
            <person name="Sanchez-Garcia M."/>
            <person name="Sanchez-Ramirez S."/>
            <person name="Szollosi G.J."/>
            <person name="Szarkandi J.G."/>
            <person name="Papp V."/>
            <person name="Albert L."/>
            <person name="Andreopoulos W."/>
            <person name="Angelini C."/>
            <person name="Antonin V."/>
            <person name="Barry K.W."/>
            <person name="Bougher N.L."/>
            <person name="Buchanan P."/>
            <person name="Buyck B."/>
            <person name="Bense V."/>
            <person name="Catcheside P."/>
            <person name="Chovatia M."/>
            <person name="Cooper J."/>
            <person name="Damon W."/>
            <person name="Desjardin D."/>
            <person name="Finy P."/>
            <person name="Geml J."/>
            <person name="Haridas S."/>
            <person name="Hughes K."/>
            <person name="Justo A."/>
            <person name="Karasinski D."/>
            <person name="Kautmanova I."/>
            <person name="Kiss B."/>
            <person name="Kocsube S."/>
            <person name="Kotiranta H."/>
            <person name="LaButti K.M."/>
            <person name="Lechner B.E."/>
            <person name="Liimatainen K."/>
            <person name="Lipzen A."/>
            <person name="Lukacs Z."/>
            <person name="Mihaltcheva S."/>
            <person name="Morgado L.N."/>
            <person name="Niskanen T."/>
            <person name="Noordeloos M.E."/>
            <person name="Ohm R.A."/>
            <person name="Ortiz-Santana B."/>
            <person name="Ovrebo C."/>
            <person name="Racz N."/>
            <person name="Riley R."/>
            <person name="Savchenko A."/>
            <person name="Shiryaev A."/>
            <person name="Soop K."/>
            <person name="Spirin V."/>
            <person name="Szebenyi C."/>
            <person name="Tomsovsky M."/>
            <person name="Tulloss R.E."/>
            <person name="Uehling J."/>
            <person name="Grigoriev I.V."/>
            <person name="Vagvolgyi C."/>
            <person name="Papp T."/>
            <person name="Martin F.M."/>
            <person name="Miettinen O."/>
            <person name="Hibbett D.S."/>
            <person name="Nagy L.G."/>
        </authorList>
    </citation>
    <scope>NUCLEOTIDE SEQUENCE [LARGE SCALE GENOMIC DNA]</scope>
    <source>
        <strain evidence="1 2">NL-1719</strain>
    </source>
</reference>
<protein>
    <submittedName>
        <fullName evidence="1">Phosphatases II</fullName>
    </submittedName>
</protein>
<sequence>MSMHEIIKNLWLGDWSSSQDAETLKAKDITSILCVLPGDARQPEGFIHYQIQINDEPTENILVHLRSAIDFIQEQLDTGHGILVHCGAGISRSPAVVAAYLMHNYNLTVEEALIFIRGERDVEPNDGFVEQLKIFRDNNLQSPN</sequence>
<accession>A0ACD3B493</accession>
<gene>
    <name evidence="1" type="ORF">BDN72DRAFT_325646</name>
</gene>
<keyword evidence="2" id="KW-1185">Reference proteome</keyword>
<proteinExistence type="predicted"/>
<dbReference type="EMBL" id="ML208285">
    <property type="protein sequence ID" value="TFK72451.1"/>
    <property type="molecule type" value="Genomic_DNA"/>
</dbReference>
<name>A0ACD3B493_9AGAR</name>
<evidence type="ECO:0000313" key="2">
    <source>
        <dbReference type="Proteomes" id="UP000308600"/>
    </source>
</evidence>
<evidence type="ECO:0000313" key="1">
    <source>
        <dbReference type="EMBL" id="TFK72451.1"/>
    </source>
</evidence>